<evidence type="ECO:0000259" key="9">
    <source>
        <dbReference type="Pfam" id="PF11708"/>
    </source>
</evidence>
<evidence type="ECO:0000256" key="5">
    <source>
        <dbReference type="ARBA" id="ARBA00023187"/>
    </source>
</evidence>
<protein>
    <recommendedName>
        <fullName evidence="7">Pre-mRNA-splicing factor SLU7</fullName>
    </recommendedName>
</protein>
<name>A0A7S3HC70_9STRA</name>
<evidence type="ECO:0000256" key="1">
    <source>
        <dbReference type="ARBA" id="ARBA00004123"/>
    </source>
</evidence>
<evidence type="ECO:0000256" key="4">
    <source>
        <dbReference type="ARBA" id="ARBA00022728"/>
    </source>
</evidence>
<organism evidence="10">
    <name type="scientific">Spumella elongata</name>
    <dbReference type="NCBI Taxonomy" id="89044"/>
    <lineage>
        <taxon>Eukaryota</taxon>
        <taxon>Sar</taxon>
        <taxon>Stramenopiles</taxon>
        <taxon>Ochrophyta</taxon>
        <taxon>Chrysophyceae</taxon>
        <taxon>Chromulinales</taxon>
        <taxon>Chromulinaceae</taxon>
        <taxon>Spumella</taxon>
    </lineage>
</organism>
<feature type="compositionally biased region" description="Low complexity" evidence="8">
    <location>
        <begin position="548"/>
        <end position="557"/>
    </location>
</feature>
<dbReference type="InterPro" id="IPR039974">
    <property type="entry name" value="Splicing_factor_SLU7"/>
</dbReference>
<comment type="subunit">
    <text evidence="7">Associated with the spliceosome.</text>
</comment>
<evidence type="ECO:0000313" key="10">
    <source>
        <dbReference type="EMBL" id="CAE0291203.1"/>
    </source>
</evidence>
<dbReference type="PANTHER" id="PTHR12942">
    <property type="entry name" value="STEP II SPLICING FACTOR SLU7"/>
    <property type="match status" value="1"/>
</dbReference>
<dbReference type="Pfam" id="PF11708">
    <property type="entry name" value="Slu7"/>
    <property type="match status" value="1"/>
</dbReference>
<comment type="similarity">
    <text evidence="2 7">Belongs to the SLU7 family.</text>
</comment>
<keyword evidence="3 7" id="KW-0507">mRNA processing</keyword>
<reference evidence="10" key="1">
    <citation type="submission" date="2021-01" db="EMBL/GenBank/DDBJ databases">
        <authorList>
            <person name="Corre E."/>
            <person name="Pelletier E."/>
            <person name="Niang G."/>
            <person name="Scheremetjew M."/>
            <person name="Finn R."/>
            <person name="Kale V."/>
            <person name="Holt S."/>
            <person name="Cochrane G."/>
            <person name="Meng A."/>
            <person name="Brown T."/>
            <person name="Cohen L."/>
        </authorList>
    </citation>
    <scope>NUCLEOTIDE SEQUENCE</scope>
    <source>
        <strain evidence="10">CCAP 955/1</strain>
    </source>
</reference>
<evidence type="ECO:0000256" key="8">
    <source>
        <dbReference type="SAM" id="MobiDB-lite"/>
    </source>
</evidence>
<comment type="subcellular location">
    <subcellularLocation>
        <location evidence="1 7">Nucleus</location>
    </subcellularLocation>
</comment>
<feature type="region of interest" description="Disordered" evidence="8">
    <location>
        <begin position="171"/>
        <end position="249"/>
    </location>
</feature>
<evidence type="ECO:0000256" key="7">
    <source>
        <dbReference type="RuleBase" id="RU367071"/>
    </source>
</evidence>
<comment type="function">
    <text evidence="7">Involved in pre-mRNA splicing.</text>
</comment>
<proteinExistence type="inferred from homology"/>
<dbReference type="EMBL" id="HBIC01039065">
    <property type="protein sequence ID" value="CAE0291203.1"/>
    <property type="molecule type" value="Transcribed_RNA"/>
</dbReference>
<dbReference type="GO" id="GO:0000398">
    <property type="term" value="P:mRNA splicing, via spliceosome"/>
    <property type="evidence" value="ECO:0007669"/>
    <property type="project" value="UniProtKB-UniRule"/>
</dbReference>
<gene>
    <name evidence="10" type="ORF">SELO1098_LOCUS20048</name>
</gene>
<dbReference type="GO" id="GO:0030628">
    <property type="term" value="F:pre-mRNA 3'-splice site binding"/>
    <property type="evidence" value="ECO:0007669"/>
    <property type="project" value="UniProtKB-UniRule"/>
</dbReference>
<dbReference type="GO" id="GO:0005681">
    <property type="term" value="C:spliceosomal complex"/>
    <property type="evidence" value="ECO:0007669"/>
    <property type="project" value="UniProtKB-UniRule"/>
</dbReference>
<feature type="region of interest" description="Disordered" evidence="8">
    <location>
        <begin position="542"/>
        <end position="570"/>
    </location>
</feature>
<evidence type="ECO:0000256" key="3">
    <source>
        <dbReference type="ARBA" id="ARBA00022664"/>
    </source>
</evidence>
<evidence type="ECO:0000256" key="2">
    <source>
        <dbReference type="ARBA" id="ARBA00007203"/>
    </source>
</evidence>
<feature type="domain" description="Pre-mRNA-splicing factor SLU7" evidence="9">
    <location>
        <begin position="129"/>
        <end position="448"/>
    </location>
</feature>
<keyword evidence="6 7" id="KW-0539">Nucleus</keyword>
<dbReference type="InterPro" id="IPR021715">
    <property type="entry name" value="Slu7_dom"/>
</dbReference>
<keyword evidence="4 7" id="KW-0747">Spliceosome</keyword>
<keyword evidence="5 7" id="KW-0508">mRNA splicing</keyword>
<accession>A0A7S3HC70</accession>
<sequence>MAEKEPKLDQDGKMINPHNPDFITKVPWYLGNSGPTLKHHAVQKADHFLSLTESDALIEQKLAARKASVQAAPKTSYRKGACKNCGAMSHNEKDCVERPRSTKKSAWKSGLDIAADEVTMKLEDHGKVSYDAKRDQWKGYDPVEYQTIIDKHERLEEERVKQLKEAKEAKRLENEAKQREKKVEKEQKKLARRQRADGLAKEAQKSGKSGGNKGSDHSDNSDSDTDSDSDYGSDEDDEEGGEVSHKDFVERDEEARDFQGTMAPQGGIGGNGMRQTVRNLRLREDTPKYLRNLALDSAFYDPKSRAMRANPLPDENPEDLAFAGDNFIRYSGDAIKLAQNQLLCWEMQARGENIDMMSNPSQAELTQRQFAEKKQKLEESKKAALLAKYGNGSAATPMDPRLRLGQTEAYVEYNREGRVIKGAAPVVVARTKYDEDVFVNNHTSVWGSYYNRARAVWGYHCCHSSLRNSYCTGAKGRQANDAANSEAMDAFQARKMLDSNPKRAAEGASASALTKRSDIFGESNAASAGAIDATKLEKARRRAEEESIGASASSAASGEERKRGYNSMQNVEVSVEDMEVYRMKRTKADDPMAALMDSEELLEYKK</sequence>
<evidence type="ECO:0000256" key="6">
    <source>
        <dbReference type="ARBA" id="ARBA00023242"/>
    </source>
</evidence>
<dbReference type="AlphaFoldDB" id="A0A7S3HC70"/>
<feature type="compositionally biased region" description="Acidic residues" evidence="8">
    <location>
        <begin position="221"/>
        <end position="241"/>
    </location>
</feature>
<feature type="compositionally biased region" description="Basic and acidic residues" evidence="8">
    <location>
        <begin position="171"/>
        <end position="205"/>
    </location>
</feature>
<dbReference type="PANTHER" id="PTHR12942:SF2">
    <property type="entry name" value="PRE-MRNA-SPLICING FACTOR SLU7"/>
    <property type="match status" value="1"/>
</dbReference>